<reference evidence="1 2" key="1">
    <citation type="submission" date="2021-06" db="EMBL/GenBank/DDBJ databases">
        <authorList>
            <person name="Kallberg Y."/>
            <person name="Tangrot J."/>
            <person name="Rosling A."/>
        </authorList>
    </citation>
    <scope>NUCLEOTIDE SEQUENCE [LARGE SCALE GENOMIC DNA]</scope>
    <source>
        <strain evidence="1 2">120-4 pot B 10/14</strain>
    </source>
</reference>
<proteinExistence type="predicted"/>
<sequence length="212" mass="24788">MSTNFNMNVEYLISEKPIIRQNQNYNFKETSINCSDQDNHVNSDQSNVNSNKVGTISFNRKRRLENIFNNNKFAKDKIQKLEHLVCHLEGFKKREMHSLNSLKAIYDLYFDLKSECHGVRKCLQKSIKNLNIDVLIGAAKKAAYLKNVDCQFDIYADKETYSLSYLYKTKPDNIINEIKEIQEQYPNNFNNFKNNILTISIISSLQRIISVK</sequence>
<dbReference type="EMBL" id="CAJVQB010000158">
    <property type="protein sequence ID" value="CAG8471556.1"/>
    <property type="molecule type" value="Genomic_DNA"/>
</dbReference>
<name>A0ABM8VXI6_GIGMA</name>
<evidence type="ECO:0000313" key="1">
    <source>
        <dbReference type="EMBL" id="CAG8471556.1"/>
    </source>
</evidence>
<evidence type="ECO:0000313" key="2">
    <source>
        <dbReference type="Proteomes" id="UP000789901"/>
    </source>
</evidence>
<gene>
    <name evidence="1" type="ORF">GMARGA_LOCUS800</name>
</gene>
<organism evidence="1 2">
    <name type="scientific">Gigaspora margarita</name>
    <dbReference type="NCBI Taxonomy" id="4874"/>
    <lineage>
        <taxon>Eukaryota</taxon>
        <taxon>Fungi</taxon>
        <taxon>Fungi incertae sedis</taxon>
        <taxon>Mucoromycota</taxon>
        <taxon>Glomeromycotina</taxon>
        <taxon>Glomeromycetes</taxon>
        <taxon>Diversisporales</taxon>
        <taxon>Gigasporaceae</taxon>
        <taxon>Gigaspora</taxon>
    </lineage>
</organism>
<comment type="caution">
    <text evidence="1">The sequence shown here is derived from an EMBL/GenBank/DDBJ whole genome shotgun (WGS) entry which is preliminary data.</text>
</comment>
<dbReference type="Proteomes" id="UP000789901">
    <property type="component" value="Unassembled WGS sequence"/>
</dbReference>
<accession>A0ABM8VXI6</accession>
<keyword evidence="2" id="KW-1185">Reference proteome</keyword>
<protein>
    <submittedName>
        <fullName evidence="1">1528_t:CDS:1</fullName>
    </submittedName>
</protein>